<dbReference type="EMBL" id="LGUB01000813">
    <property type="protein sequence ID" value="KRH92589.1"/>
    <property type="molecule type" value="Genomic_DNA"/>
</dbReference>
<keyword evidence="2" id="KW-1185">Reference proteome</keyword>
<evidence type="ECO:0000313" key="2">
    <source>
        <dbReference type="Proteomes" id="UP000051530"/>
    </source>
</evidence>
<dbReference type="Proteomes" id="UP000051530">
    <property type="component" value="Unassembled WGS sequence"/>
</dbReference>
<evidence type="ECO:0000313" key="1">
    <source>
        <dbReference type="EMBL" id="KRH92589.1"/>
    </source>
</evidence>
<comment type="caution">
    <text evidence="1">The sequence shown here is derived from an EMBL/GenBank/DDBJ whole genome shotgun (WGS) entry which is preliminary data.</text>
</comment>
<organism evidence="1 2">
    <name type="scientific">Pseudoloma neurophilia</name>
    <dbReference type="NCBI Taxonomy" id="146866"/>
    <lineage>
        <taxon>Eukaryota</taxon>
        <taxon>Fungi</taxon>
        <taxon>Fungi incertae sedis</taxon>
        <taxon>Microsporidia</taxon>
        <taxon>Pseudoloma</taxon>
    </lineage>
</organism>
<accession>A0A0R0LSZ8</accession>
<gene>
    <name evidence="1" type="ORF">M153_4181000496</name>
</gene>
<proteinExistence type="predicted"/>
<sequence length="62" mass="7704">MRMIKKKSSLIERLQDEVVEWIINDNKQEVTWDELKNFSEKKFEEKEILKKEFQEKMEIKTN</sequence>
<reference evidence="1 2" key="1">
    <citation type="submission" date="2015-07" db="EMBL/GenBank/DDBJ databases">
        <title>The genome of Pseudoloma neurophilia, a relevant intracellular parasite of the zebrafish.</title>
        <authorList>
            <person name="Ndikumana S."/>
            <person name="Pelin A."/>
            <person name="Sanders J."/>
            <person name="Corradi N."/>
        </authorList>
    </citation>
    <scope>NUCLEOTIDE SEQUENCE [LARGE SCALE GENOMIC DNA]</scope>
    <source>
        <strain evidence="1 2">MK1</strain>
    </source>
</reference>
<protein>
    <submittedName>
        <fullName evidence="1">Uncharacterized protein</fullName>
    </submittedName>
</protein>
<dbReference type="AlphaFoldDB" id="A0A0R0LSZ8"/>
<name>A0A0R0LSZ8_9MICR</name>
<dbReference type="VEuPathDB" id="MicrosporidiaDB:M153_4181000496"/>